<comment type="caution">
    <text evidence="1">The sequence shown here is derived from an EMBL/GenBank/DDBJ whole genome shotgun (WGS) entry which is preliminary data.</text>
</comment>
<dbReference type="RefSeq" id="WP_119371633.1">
    <property type="nucleotide sequence ID" value="NZ_QWLL01000055.1"/>
</dbReference>
<evidence type="ECO:0000313" key="1">
    <source>
        <dbReference type="EMBL" id="RII74806.1"/>
    </source>
</evidence>
<gene>
    <name evidence="1" type="ORF">D0894_24765</name>
</gene>
<name>A0A399M1F2_9PSED</name>
<proteinExistence type="predicted"/>
<organism evidence="1 2">
    <name type="scientific">Pseudomonas monteilii</name>
    <dbReference type="NCBI Taxonomy" id="76759"/>
    <lineage>
        <taxon>Bacteria</taxon>
        <taxon>Pseudomonadati</taxon>
        <taxon>Pseudomonadota</taxon>
        <taxon>Gammaproteobacteria</taxon>
        <taxon>Pseudomonadales</taxon>
        <taxon>Pseudomonadaceae</taxon>
        <taxon>Pseudomonas</taxon>
    </lineage>
</organism>
<dbReference type="Proteomes" id="UP000265875">
    <property type="component" value="Unassembled WGS sequence"/>
</dbReference>
<accession>A0A399M1F2</accession>
<sequence length="98" mass="10867">MIEFDEAIRTAGANVQKLIKHATNIELEGALISSDGRLYEITFSYDKNGSPSAMDQFQASAPGLKSLATILGKRREFKTFLVDSQTGAFRGFKNYKED</sequence>
<protein>
    <submittedName>
        <fullName evidence="1">Uncharacterized protein</fullName>
    </submittedName>
</protein>
<dbReference type="EMBL" id="QWLL01000055">
    <property type="protein sequence ID" value="RII74806.1"/>
    <property type="molecule type" value="Genomic_DNA"/>
</dbReference>
<evidence type="ECO:0000313" key="2">
    <source>
        <dbReference type="Proteomes" id="UP000265875"/>
    </source>
</evidence>
<dbReference type="AlphaFoldDB" id="A0A399M1F2"/>
<reference evidence="1 2" key="1">
    <citation type="submission" date="2018-08" db="EMBL/GenBank/DDBJ databases">
        <title>Draft genome sequence of the cyanotroph, Pseudomonas monteilii BCN3.</title>
        <authorList>
            <person name="Jones L.B."/>
            <person name="Kunz D.A."/>
        </authorList>
    </citation>
    <scope>NUCLEOTIDE SEQUENCE [LARGE SCALE GENOMIC DNA]</scope>
    <source>
        <strain evidence="1 2">BCN3</strain>
    </source>
</reference>